<dbReference type="Gene3D" id="1.10.10.10">
    <property type="entry name" value="Winged helix-like DNA-binding domain superfamily/Winged helix DNA-binding domain"/>
    <property type="match status" value="1"/>
</dbReference>
<evidence type="ECO:0000313" key="3">
    <source>
        <dbReference type="Proteomes" id="UP000574369"/>
    </source>
</evidence>
<evidence type="ECO:0000259" key="1">
    <source>
        <dbReference type="PROSITE" id="PS51462"/>
    </source>
</evidence>
<dbReference type="SUPFAM" id="SSF55811">
    <property type="entry name" value="Nudix"/>
    <property type="match status" value="1"/>
</dbReference>
<dbReference type="InterPro" id="IPR036390">
    <property type="entry name" value="WH_DNA-bd_sf"/>
</dbReference>
<gene>
    <name evidence="2" type="ORF">FHS28_001679</name>
</gene>
<keyword evidence="3" id="KW-1185">Reference proteome</keyword>
<comment type="caution">
    <text evidence="2">The sequence shown here is derived from an EMBL/GenBank/DDBJ whole genome shotgun (WGS) entry which is preliminary data.</text>
</comment>
<dbReference type="EMBL" id="JACHXO010000002">
    <property type="protein sequence ID" value="MBB3194294.1"/>
    <property type="molecule type" value="Genomic_DNA"/>
</dbReference>
<dbReference type="Gene3D" id="3.90.79.10">
    <property type="entry name" value="Nucleoside Triphosphate Pyrophosphohydrolase"/>
    <property type="match status" value="1"/>
</dbReference>
<dbReference type="InterPro" id="IPR000086">
    <property type="entry name" value="NUDIX_hydrolase_dom"/>
</dbReference>
<dbReference type="CDD" id="cd18873">
    <property type="entry name" value="NUDIX_NadM_like"/>
    <property type="match status" value="1"/>
</dbReference>
<dbReference type="PANTHER" id="PTHR43736:SF4">
    <property type="entry name" value="SLR1690 PROTEIN"/>
    <property type="match status" value="1"/>
</dbReference>
<organism evidence="2 3">
    <name type="scientific">Roseateles terrae</name>
    <dbReference type="NCBI Taxonomy" id="431060"/>
    <lineage>
        <taxon>Bacteria</taxon>
        <taxon>Pseudomonadati</taxon>
        <taxon>Pseudomonadota</taxon>
        <taxon>Betaproteobacteria</taxon>
        <taxon>Burkholderiales</taxon>
        <taxon>Sphaerotilaceae</taxon>
        <taxon>Roseateles</taxon>
    </lineage>
</organism>
<feature type="domain" description="Nudix hydrolase" evidence="1">
    <location>
        <begin position="12"/>
        <end position="150"/>
    </location>
</feature>
<dbReference type="GO" id="GO:0035539">
    <property type="term" value="F:8-oxo-7,8-dihydrodeoxyguanosine triphosphate pyrophosphatase activity"/>
    <property type="evidence" value="ECO:0007669"/>
    <property type="project" value="UniProtKB-EC"/>
</dbReference>
<dbReference type="Pfam" id="PF00293">
    <property type="entry name" value="NUDIX"/>
    <property type="match status" value="1"/>
</dbReference>
<dbReference type="PROSITE" id="PS51462">
    <property type="entry name" value="NUDIX"/>
    <property type="match status" value="1"/>
</dbReference>
<reference evidence="2 3" key="1">
    <citation type="submission" date="2020-08" db="EMBL/GenBank/DDBJ databases">
        <title>Genomic Encyclopedia of Type Strains, Phase III (KMG-III): the genomes of soil and plant-associated and newly described type strains.</title>
        <authorList>
            <person name="Whitman W."/>
        </authorList>
    </citation>
    <scope>NUCLEOTIDE SEQUENCE [LARGE SCALE GENOMIC DNA]</scope>
    <source>
        <strain evidence="2 3">CECT 7247</strain>
    </source>
</reference>
<keyword evidence="2" id="KW-0378">Hydrolase</keyword>
<dbReference type="RefSeq" id="WP_088450291.1">
    <property type="nucleotide sequence ID" value="NZ_JACHXO010000002.1"/>
</dbReference>
<name>A0ABR6GST3_9BURK</name>
<dbReference type="InterPro" id="IPR036388">
    <property type="entry name" value="WH-like_DNA-bd_sf"/>
</dbReference>
<dbReference type="Pfam" id="PF21906">
    <property type="entry name" value="WHD_NrtR"/>
    <property type="match status" value="1"/>
</dbReference>
<dbReference type="InterPro" id="IPR054105">
    <property type="entry name" value="WHD_NrtR"/>
</dbReference>
<sequence length="241" mass="26791">MAKPSAPSDFPRPFTTVDVVIFTVLNEALKVLLVQRPSGRGEPFPGQWALPGGYVDIDQDANLLACARRKLLDKTSVRSPYLEQLGSWGSATRDPRGWSATHAYFALMPAQAVQLSKGANAADVNWFDADEVLASPSLAFDHDEILRAAVDRLRSKVEYTSLPAFLLTEPFTLPQLQKMYEIVLGRPVDKSGFRTRMLAADFLEEVGVVESSAYRPPMGYRLKDRALPVFFPRTFSPRGEQ</sequence>
<proteinExistence type="predicted"/>
<protein>
    <submittedName>
        <fullName evidence="2">8-oxo-dGTP diphosphatase</fullName>
        <ecNumber evidence="2">3.6.1.55</ecNumber>
    </submittedName>
</protein>
<dbReference type="EC" id="3.6.1.55" evidence="2"/>
<dbReference type="InterPro" id="IPR015797">
    <property type="entry name" value="NUDIX_hydrolase-like_dom_sf"/>
</dbReference>
<evidence type="ECO:0000313" key="2">
    <source>
        <dbReference type="EMBL" id="MBB3194294.1"/>
    </source>
</evidence>
<dbReference type="SUPFAM" id="SSF46785">
    <property type="entry name" value="Winged helix' DNA-binding domain"/>
    <property type="match status" value="1"/>
</dbReference>
<accession>A0ABR6GST3</accession>
<dbReference type="PANTHER" id="PTHR43736">
    <property type="entry name" value="ADP-RIBOSE PYROPHOSPHATASE"/>
    <property type="match status" value="1"/>
</dbReference>
<dbReference type="Proteomes" id="UP000574369">
    <property type="component" value="Unassembled WGS sequence"/>
</dbReference>